<keyword evidence="4 6" id="KW-1133">Transmembrane helix</keyword>
<sequence>MSKLQKLFKHTLIYGLATVLPRVISLILTPLYVDKLNSTADFGVYSTLFVYLILGNVLLSYGMETAFFRFVNKENDKRKVQSTALTSLFISSLSFLIIALLARNFISEWLKYDVNLITFCIIILTLDALVVIPFAQLRNAGKSLTYAIIKIGNVTVNLLLNLFFFFVLPKFENNSFWSLFYFENQVYYIFIANAIASLLTLIVLLPIYFQIRFDFSLALWKKMFRYGFPILIAGIAFAVNEGFDRVFLRMLLPFETADATIGIYSACYKMGVFMTLFVTAYKLGVEPFFFSNAQDKNAPQTYALVTEYFTIFGAFILLFITVFIDVFKLFLIPNAKYWEALWIVPVILLANLCLGVYHSLSVWYKVTDRTHVGAYISILGMLITVLLNFLLIPVISYKGAALATLATYVVMMLTSYFIGQKKYPIPYNVRKIGFYLGFSVLASFLSFYVFGRNIYVGIFLLLLYIFAVFQKETEIKKRLKSVLTKR</sequence>
<feature type="transmembrane region" description="Helical" evidence="6">
    <location>
        <begin position="302"/>
        <end position="324"/>
    </location>
</feature>
<feature type="transmembrane region" description="Helical" evidence="6">
    <location>
        <begin position="187"/>
        <end position="211"/>
    </location>
</feature>
<dbReference type="PANTHER" id="PTHR30250">
    <property type="entry name" value="PST FAMILY PREDICTED COLANIC ACID TRANSPORTER"/>
    <property type="match status" value="1"/>
</dbReference>
<feature type="transmembrane region" description="Helical" evidence="6">
    <location>
        <begin position="83"/>
        <end position="102"/>
    </location>
</feature>
<dbReference type="PANTHER" id="PTHR30250:SF11">
    <property type="entry name" value="O-ANTIGEN TRANSPORTER-RELATED"/>
    <property type="match status" value="1"/>
</dbReference>
<feature type="transmembrane region" description="Helical" evidence="6">
    <location>
        <begin position="431"/>
        <end position="448"/>
    </location>
</feature>
<feature type="transmembrane region" description="Helical" evidence="6">
    <location>
        <begin position="401"/>
        <end position="419"/>
    </location>
</feature>
<keyword evidence="2" id="KW-1003">Cell membrane</keyword>
<proteinExistence type="predicted"/>
<evidence type="ECO:0000256" key="4">
    <source>
        <dbReference type="ARBA" id="ARBA00022989"/>
    </source>
</evidence>
<feature type="transmembrane region" description="Helical" evidence="6">
    <location>
        <begin position="12"/>
        <end position="33"/>
    </location>
</feature>
<feature type="transmembrane region" description="Helical" evidence="6">
    <location>
        <begin position="223"/>
        <end position="239"/>
    </location>
</feature>
<dbReference type="OrthoDB" id="9814608at2"/>
<dbReference type="RefSeq" id="WP_095896187.1">
    <property type="nucleotide sequence ID" value="NZ_CP022387.1"/>
</dbReference>
<protein>
    <submittedName>
        <fullName evidence="7">Polysaccharide biosynthesis protein</fullName>
    </submittedName>
</protein>
<evidence type="ECO:0000313" key="8">
    <source>
        <dbReference type="Proteomes" id="UP000217348"/>
    </source>
</evidence>
<dbReference type="InterPro" id="IPR002797">
    <property type="entry name" value="Polysacc_synth"/>
</dbReference>
<evidence type="ECO:0000256" key="2">
    <source>
        <dbReference type="ARBA" id="ARBA00022475"/>
    </source>
</evidence>
<dbReference type="InterPro" id="IPR050833">
    <property type="entry name" value="Poly_Biosynth_Transport"/>
</dbReference>
<feature type="transmembrane region" description="Helical" evidence="6">
    <location>
        <begin position="340"/>
        <end position="360"/>
    </location>
</feature>
<evidence type="ECO:0000256" key="6">
    <source>
        <dbReference type="SAM" id="Phobius"/>
    </source>
</evidence>
<evidence type="ECO:0000256" key="5">
    <source>
        <dbReference type="ARBA" id="ARBA00023136"/>
    </source>
</evidence>
<dbReference type="Pfam" id="PF01943">
    <property type="entry name" value="Polysacc_synt"/>
    <property type="match status" value="1"/>
</dbReference>
<comment type="subcellular location">
    <subcellularLocation>
        <location evidence="1">Cell membrane</location>
        <topology evidence="1">Multi-pass membrane protein</topology>
    </subcellularLocation>
</comment>
<gene>
    <name evidence="7" type="ORF">CGC58_07630</name>
</gene>
<feature type="transmembrane region" description="Helical" evidence="6">
    <location>
        <begin position="48"/>
        <end position="71"/>
    </location>
</feature>
<name>A0A250FWT4_9FLAO</name>
<dbReference type="GO" id="GO:0005886">
    <property type="term" value="C:plasma membrane"/>
    <property type="evidence" value="ECO:0007669"/>
    <property type="project" value="UniProtKB-SubCell"/>
</dbReference>
<evidence type="ECO:0000313" key="7">
    <source>
        <dbReference type="EMBL" id="ATA89612.1"/>
    </source>
</evidence>
<keyword evidence="5 6" id="KW-0472">Membrane</keyword>
<dbReference type="AlphaFoldDB" id="A0A250FWT4"/>
<feature type="transmembrane region" description="Helical" evidence="6">
    <location>
        <begin position="454"/>
        <end position="470"/>
    </location>
</feature>
<reference evidence="8" key="1">
    <citation type="submission" date="2017-06" db="EMBL/GenBank/DDBJ databases">
        <title>Capnocytophaga spp. assemblies.</title>
        <authorList>
            <person name="Gulvik C.A."/>
        </authorList>
    </citation>
    <scope>NUCLEOTIDE SEQUENCE [LARGE SCALE GENOMIC DNA]</scope>
    <source>
        <strain evidence="8">H2177</strain>
    </source>
</reference>
<keyword evidence="3 6" id="KW-0812">Transmembrane</keyword>
<dbReference type="Proteomes" id="UP000217348">
    <property type="component" value="Chromosome"/>
</dbReference>
<evidence type="ECO:0000256" key="3">
    <source>
        <dbReference type="ARBA" id="ARBA00022692"/>
    </source>
</evidence>
<feature type="transmembrane region" description="Helical" evidence="6">
    <location>
        <begin position="147"/>
        <end position="167"/>
    </location>
</feature>
<feature type="transmembrane region" description="Helical" evidence="6">
    <location>
        <begin position="372"/>
        <end position="395"/>
    </location>
</feature>
<accession>A0A250FWT4</accession>
<evidence type="ECO:0000256" key="1">
    <source>
        <dbReference type="ARBA" id="ARBA00004651"/>
    </source>
</evidence>
<feature type="transmembrane region" description="Helical" evidence="6">
    <location>
        <begin position="259"/>
        <end position="281"/>
    </location>
</feature>
<dbReference type="EMBL" id="CP022387">
    <property type="protein sequence ID" value="ATA89612.1"/>
    <property type="molecule type" value="Genomic_DNA"/>
</dbReference>
<organism evidence="7 8">
    <name type="scientific">Capnocytophaga stomatis</name>
    <dbReference type="NCBI Taxonomy" id="1848904"/>
    <lineage>
        <taxon>Bacteria</taxon>
        <taxon>Pseudomonadati</taxon>
        <taxon>Bacteroidota</taxon>
        <taxon>Flavobacteriia</taxon>
        <taxon>Flavobacteriales</taxon>
        <taxon>Flavobacteriaceae</taxon>
        <taxon>Capnocytophaga</taxon>
    </lineage>
</organism>
<dbReference type="KEGG" id="csto:CGC58_07630"/>
<feature type="transmembrane region" description="Helical" evidence="6">
    <location>
        <begin position="114"/>
        <end position="135"/>
    </location>
</feature>